<dbReference type="AlphaFoldDB" id="A0A2N1PN03"/>
<feature type="transmembrane region" description="Helical" evidence="3">
    <location>
        <begin position="12"/>
        <end position="31"/>
    </location>
</feature>
<proteinExistence type="predicted"/>
<dbReference type="Proteomes" id="UP000233256">
    <property type="component" value="Unassembled WGS sequence"/>
</dbReference>
<keyword evidence="3" id="KW-0472">Membrane</keyword>
<comment type="caution">
    <text evidence="4">The sequence shown here is derived from an EMBL/GenBank/DDBJ whole genome shotgun (WGS) entry which is preliminary data.</text>
</comment>
<evidence type="ECO:0000256" key="1">
    <source>
        <dbReference type="SAM" id="Coils"/>
    </source>
</evidence>
<accession>A0A2N1PN03</accession>
<evidence type="ECO:0000256" key="2">
    <source>
        <dbReference type="SAM" id="MobiDB-lite"/>
    </source>
</evidence>
<feature type="coiled-coil region" evidence="1">
    <location>
        <begin position="164"/>
        <end position="191"/>
    </location>
</feature>
<evidence type="ECO:0000313" key="5">
    <source>
        <dbReference type="Proteomes" id="UP000233256"/>
    </source>
</evidence>
<organism evidence="4 5">
    <name type="scientific">Candidatus Wallbacteria bacterium HGW-Wallbacteria-1</name>
    <dbReference type="NCBI Taxonomy" id="2013854"/>
    <lineage>
        <taxon>Bacteria</taxon>
        <taxon>Candidatus Walliibacteriota</taxon>
    </lineage>
</organism>
<keyword evidence="3" id="KW-0812">Transmembrane</keyword>
<protein>
    <submittedName>
        <fullName evidence="4">Uncharacterized protein</fullName>
    </submittedName>
</protein>
<feature type="region of interest" description="Disordered" evidence="2">
    <location>
        <begin position="259"/>
        <end position="287"/>
    </location>
</feature>
<keyword evidence="1" id="KW-0175">Coiled coil</keyword>
<feature type="compositionally biased region" description="Low complexity" evidence="2">
    <location>
        <begin position="259"/>
        <end position="276"/>
    </location>
</feature>
<gene>
    <name evidence="4" type="ORF">CVV64_12990</name>
</gene>
<keyword evidence="3" id="KW-1133">Transmembrane helix</keyword>
<reference evidence="4 5" key="1">
    <citation type="journal article" date="2017" name="ISME J.">
        <title>Potential for microbial H2 and metal transformations associated with novel bacteria and archaea in deep terrestrial subsurface sediments.</title>
        <authorList>
            <person name="Hernsdorf A.W."/>
            <person name="Amano Y."/>
            <person name="Miyakawa K."/>
            <person name="Ise K."/>
            <person name="Suzuki Y."/>
            <person name="Anantharaman K."/>
            <person name="Probst A."/>
            <person name="Burstein D."/>
            <person name="Thomas B.C."/>
            <person name="Banfield J.F."/>
        </authorList>
    </citation>
    <scope>NUCLEOTIDE SEQUENCE [LARGE SCALE GENOMIC DNA]</scope>
    <source>
        <strain evidence="4">HGW-Wallbacteria-1</strain>
    </source>
</reference>
<dbReference type="EMBL" id="PGXC01000013">
    <property type="protein sequence ID" value="PKK89715.1"/>
    <property type="molecule type" value="Genomic_DNA"/>
</dbReference>
<evidence type="ECO:0000313" key="4">
    <source>
        <dbReference type="EMBL" id="PKK89715.1"/>
    </source>
</evidence>
<feature type="coiled-coil region" evidence="1">
    <location>
        <begin position="110"/>
        <end position="137"/>
    </location>
</feature>
<sequence>MNGSCSGQLSKGRMFLSGLLILTFLVLMHFFDAEFSLASNRSAAKRRSIGSADLALLVYLHPDMRHFEPMSGRFLQEERLAAALEEKSRVDFRAGKSQTMETKRSDPEYLNTLQQRIAGLENEISGLTNKINLLRAEMDLRYRNETRGLASRDPEREKVDARIRSRYGSQMEKLERELSNLVKRKSADREELDSMRLARAPESIYRSPAEELTAQVRIRRDIRRALEAVVKARSLSGVLNGTRLRFRGTWNIDTNPAQTQVKAQAQAQAQATSQGQNKAAANADSEAVDTAGNVHATGPFKGMGELYFRHLTENTDENGEFAMPTAKELADSFSPGLGNIISGGTAILYNDRGIEVVDITVDAARVLLDLTKAPIPYRKVVGRLLESAGKAIDWNRLLKPFVSE</sequence>
<evidence type="ECO:0000256" key="3">
    <source>
        <dbReference type="SAM" id="Phobius"/>
    </source>
</evidence>
<name>A0A2N1PN03_9BACT</name>